<sequence>MPITREVADPNGEADTLSNIGGVYSAIGQPKKP</sequence>
<proteinExistence type="predicted"/>
<dbReference type="Proteomes" id="UP000018130">
    <property type="component" value="Unassembled WGS sequence"/>
</dbReference>
<dbReference type="AlphaFoldDB" id="T2JZS0"/>
<protein>
    <submittedName>
        <fullName evidence="2">Uncharacterized protein</fullName>
    </submittedName>
</protein>
<organism evidence="2 3">
    <name type="scientific">Crocosphaera watsonii WH 0402</name>
    <dbReference type="NCBI Taxonomy" id="1284629"/>
    <lineage>
        <taxon>Bacteria</taxon>
        <taxon>Bacillati</taxon>
        <taxon>Cyanobacteriota</taxon>
        <taxon>Cyanophyceae</taxon>
        <taxon>Oscillatoriophycideae</taxon>
        <taxon>Chroococcales</taxon>
        <taxon>Aphanothecaceae</taxon>
        <taxon>Crocosphaera</taxon>
    </lineage>
</organism>
<name>T2JZS0_CROWT</name>
<evidence type="ECO:0000313" key="3">
    <source>
        <dbReference type="Proteomes" id="UP000018130"/>
    </source>
</evidence>
<comment type="caution">
    <text evidence="2">The sequence shown here is derived from an EMBL/GenBank/DDBJ whole genome shotgun (WGS) entry which is preliminary data.</text>
</comment>
<feature type="region of interest" description="Disordered" evidence="1">
    <location>
        <begin position="1"/>
        <end position="33"/>
    </location>
</feature>
<reference evidence="2 3" key="2">
    <citation type="submission" date="2013-09" db="EMBL/GenBank/DDBJ databases">
        <title>Whole genome comparison of six Crocosphaera watsonii strains with differing phenotypes.</title>
        <authorList>
            <person name="Bench S.R."/>
            <person name="Heller P."/>
            <person name="Frank I."/>
            <person name="Arciniega M."/>
            <person name="Shilova I.N."/>
            <person name="Zehr J.P."/>
        </authorList>
    </citation>
    <scope>NUCLEOTIDE SEQUENCE [LARGE SCALE GENOMIC DNA]</scope>
    <source>
        <strain evidence="2 3">WH 0402</strain>
    </source>
</reference>
<accession>T2JZS0</accession>
<evidence type="ECO:0000313" key="2">
    <source>
        <dbReference type="EMBL" id="CCQ70634.1"/>
    </source>
</evidence>
<dbReference type="EMBL" id="CAQN01001264">
    <property type="protein sequence ID" value="CCQ70634.1"/>
    <property type="molecule type" value="Genomic_DNA"/>
</dbReference>
<reference evidence="2 3" key="1">
    <citation type="submission" date="2013-01" db="EMBL/GenBank/DDBJ databases">
        <authorList>
            <person name="Bench S."/>
        </authorList>
    </citation>
    <scope>NUCLEOTIDE SEQUENCE [LARGE SCALE GENOMIC DNA]</scope>
    <source>
        <strain evidence="2 3">WH 0402</strain>
    </source>
</reference>
<evidence type="ECO:0000256" key="1">
    <source>
        <dbReference type="SAM" id="MobiDB-lite"/>
    </source>
</evidence>
<gene>
    <name evidence="2" type="ORF">CWATWH0402_1011</name>
</gene>